<gene>
    <name evidence="6" type="ORF">Drose_18155</name>
</gene>
<dbReference type="PANTHER" id="PTHR42723:SF1">
    <property type="entry name" value="CHLOROPHYLL SYNTHASE, CHLOROPLASTIC"/>
    <property type="match status" value="1"/>
</dbReference>
<dbReference type="Gene3D" id="1.10.357.140">
    <property type="entry name" value="UbiA prenyltransferase"/>
    <property type="match status" value="1"/>
</dbReference>
<keyword evidence="2 5" id="KW-0812">Transmembrane</keyword>
<feature type="transmembrane region" description="Helical" evidence="5">
    <location>
        <begin position="150"/>
        <end position="176"/>
    </location>
</feature>
<evidence type="ECO:0000313" key="6">
    <source>
        <dbReference type="EMBL" id="UWZ39956.1"/>
    </source>
</evidence>
<feature type="transmembrane region" description="Helical" evidence="5">
    <location>
        <begin position="93"/>
        <end position="111"/>
    </location>
</feature>
<evidence type="ECO:0000256" key="4">
    <source>
        <dbReference type="ARBA" id="ARBA00023136"/>
    </source>
</evidence>
<evidence type="ECO:0000256" key="1">
    <source>
        <dbReference type="ARBA" id="ARBA00004141"/>
    </source>
</evidence>
<dbReference type="PANTHER" id="PTHR42723">
    <property type="entry name" value="CHLOROPHYLL SYNTHASE"/>
    <property type="match status" value="1"/>
</dbReference>
<evidence type="ECO:0000256" key="3">
    <source>
        <dbReference type="ARBA" id="ARBA00022989"/>
    </source>
</evidence>
<keyword evidence="7" id="KW-1185">Reference proteome</keyword>
<evidence type="ECO:0000256" key="5">
    <source>
        <dbReference type="SAM" id="Phobius"/>
    </source>
</evidence>
<name>A0ABY5ZD43_9ACTN</name>
<dbReference type="Pfam" id="PF01040">
    <property type="entry name" value="UbiA"/>
    <property type="match status" value="1"/>
</dbReference>
<feature type="transmembrane region" description="Helical" evidence="5">
    <location>
        <begin position="65"/>
        <end position="86"/>
    </location>
</feature>
<feature type="transmembrane region" description="Helical" evidence="5">
    <location>
        <begin position="220"/>
        <end position="243"/>
    </location>
</feature>
<dbReference type="EMBL" id="CP073721">
    <property type="protein sequence ID" value="UWZ39956.1"/>
    <property type="molecule type" value="Genomic_DNA"/>
</dbReference>
<keyword evidence="4 5" id="KW-0472">Membrane</keyword>
<proteinExistence type="predicted"/>
<dbReference type="InterPro" id="IPR000537">
    <property type="entry name" value="UbiA_prenyltransferase"/>
</dbReference>
<evidence type="ECO:0000256" key="2">
    <source>
        <dbReference type="ARBA" id="ARBA00022692"/>
    </source>
</evidence>
<sequence>MVEVRGGRTADRPRIENLAQVPGRTGAAGPPGVAGRPRATVRERLVGRFPAAAPVWTVGHLTRPWFWPLGWAGAYLGAVLATRVWLPPVTPGTVALLVVLGPLVWGAVLAVNDRHDLPSDRRNPRKATAALVTGALTEAELARWARRCTVAALAVAAVAGWWALAGTALVLLLGYLYSAPPWRLKARAGADVAVNALTVGVLGPLAGWSLHRSPLDYPPVMVLLGLLLGAALYLPTTVIDVDADRAAGDLTSAVRWTPEGCHRIGLALWTAAVLVWLATCHLGLLVTRAAWPLQDAAAPVLVLLYALLTLRPSIARMAVVSAAFAVPAADFLLACVT</sequence>
<reference evidence="6" key="1">
    <citation type="submission" date="2021-04" db="EMBL/GenBank/DDBJ databases">
        <title>Biosynthetic gene clusters of Dactylosporangioum roseum.</title>
        <authorList>
            <person name="Hartkoorn R.C."/>
            <person name="Beaudoing E."/>
            <person name="Hot D."/>
            <person name="Moureu S."/>
        </authorList>
    </citation>
    <scope>NUCLEOTIDE SEQUENCE</scope>
    <source>
        <strain evidence="6">NRRL B-16295</strain>
    </source>
</reference>
<organism evidence="6 7">
    <name type="scientific">Dactylosporangium roseum</name>
    <dbReference type="NCBI Taxonomy" id="47989"/>
    <lineage>
        <taxon>Bacteria</taxon>
        <taxon>Bacillati</taxon>
        <taxon>Actinomycetota</taxon>
        <taxon>Actinomycetes</taxon>
        <taxon>Micromonosporales</taxon>
        <taxon>Micromonosporaceae</taxon>
        <taxon>Dactylosporangium</taxon>
    </lineage>
</organism>
<dbReference type="RefSeq" id="WP_260729394.1">
    <property type="nucleotide sequence ID" value="NZ_BAAABS010000090.1"/>
</dbReference>
<evidence type="ECO:0000313" key="7">
    <source>
        <dbReference type="Proteomes" id="UP001058271"/>
    </source>
</evidence>
<accession>A0ABY5ZD43</accession>
<feature type="transmembrane region" description="Helical" evidence="5">
    <location>
        <begin position="188"/>
        <end position="208"/>
    </location>
</feature>
<dbReference type="InterPro" id="IPR050475">
    <property type="entry name" value="Prenyltransferase_related"/>
</dbReference>
<dbReference type="InterPro" id="IPR044878">
    <property type="entry name" value="UbiA_sf"/>
</dbReference>
<protein>
    <submittedName>
        <fullName evidence="6">UbiA family prenyltransferase</fullName>
    </submittedName>
</protein>
<feature type="transmembrane region" description="Helical" evidence="5">
    <location>
        <begin position="264"/>
        <end position="284"/>
    </location>
</feature>
<keyword evidence="3 5" id="KW-1133">Transmembrane helix</keyword>
<comment type="subcellular location">
    <subcellularLocation>
        <location evidence="1">Membrane</location>
        <topology evidence="1">Multi-pass membrane protein</topology>
    </subcellularLocation>
</comment>
<dbReference type="Proteomes" id="UP001058271">
    <property type="component" value="Chromosome"/>
</dbReference>